<accession>A0AAD5T5V6</accession>
<name>A0AAD5T5V6_9FUNG</name>
<dbReference type="AlphaFoldDB" id="A0AAD5T5V6"/>
<evidence type="ECO:0000256" key="2">
    <source>
        <dbReference type="SAM" id="MobiDB-lite"/>
    </source>
</evidence>
<feature type="compositionally biased region" description="Polar residues" evidence="2">
    <location>
        <begin position="186"/>
        <end position="196"/>
    </location>
</feature>
<comment type="caution">
    <text evidence="3">The sequence shown here is derived from an EMBL/GenBank/DDBJ whole genome shotgun (WGS) entry which is preliminary data.</text>
</comment>
<protein>
    <submittedName>
        <fullName evidence="3">Uncharacterized protein</fullName>
    </submittedName>
</protein>
<feature type="coiled-coil region" evidence="1">
    <location>
        <begin position="87"/>
        <end position="121"/>
    </location>
</feature>
<proteinExistence type="predicted"/>
<evidence type="ECO:0000313" key="4">
    <source>
        <dbReference type="Proteomes" id="UP001211907"/>
    </source>
</evidence>
<evidence type="ECO:0000313" key="3">
    <source>
        <dbReference type="EMBL" id="KAJ3127811.1"/>
    </source>
</evidence>
<keyword evidence="4" id="KW-1185">Reference proteome</keyword>
<feature type="compositionally biased region" description="Low complexity" evidence="2">
    <location>
        <begin position="163"/>
        <end position="181"/>
    </location>
</feature>
<gene>
    <name evidence="3" type="ORF">HK100_009529</name>
</gene>
<reference evidence="3" key="1">
    <citation type="submission" date="2020-05" db="EMBL/GenBank/DDBJ databases">
        <title>Phylogenomic resolution of chytrid fungi.</title>
        <authorList>
            <person name="Stajich J.E."/>
            <person name="Amses K."/>
            <person name="Simmons R."/>
            <person name="Seto K."/>
            <person name="Myers J."/>
            <person name="Bonds A."/>
            <person name="Quandt C.A."/>
            <person name="Barry K."/>
            <person name="Liu P."/>
            <person name="Grigoriev I."/>
            <person name="Longcore J.E."/>
            <person name="James T.Y."/>
        </authorList>
    </citation>
    <scope>NUCLEOTIDE SEQUENCE</scope>
    <source>
        <strain evidence="3">JEL0513</strain>
    </source>
</reference>
<organism evidence="3 4">
    <name type="scientific">Physocladia obscura</name>
    <dbReference type="NCBI Taxonomy" id="109957"/>
    <lineage>
        <taxon>Eukaryota</taxon>
        <taxon>Fungi</taxon>
        <taxon>Fungi incertae sedis</taxon>
        <taxon>Chytridiomycota</taxon>
        <taxon>Chytridiomycota incertae sedis</taxon>
        <taxon>Chytridiomycetes</taxon>
        <taxon>Chytridiales</taxon>
        <taxon>Chytriomycetaceae</taxon>
        <taxon>Physocladia</taxon>
    </lineage>
</organism>
<feature type="region of interest" description="Disordered" evidence="2">
    <location>
        <begin position="153"/>
        <end position="238"/>
    </location>
</feature>
<dbReference type="Proteomes" id="UP001211907">
    <property type="component" value="Unassembled WGS sequence"/>
</dbReference>
<keyword evidence="1" id="KW-0175">Coiled coil</keyword>
<evidence type="ECO:0000256" key="1">
    <source>
        <dbReference type="SAM" id="Coils"/>
    </source>
</evidence>
<sequence length="238" mass="26264">MAAILNDLLKDLDATLNEFADVDDDDAYDLLDSYGNDESATPVIKGLQNDLPVVSSIIKVATASEPATTITRPPTAMLADNRRLSEITNATNASNDLQDEVRRLLEQLERAKLELVDQMQMNKLLIGQQPPAHHNHSSEKLVAEEFAGIDKEMKRSSTKTADSISLTSKASAKSLKSAGSGWNLFRSKSQTLSDQRPPQPDNKKLPEAAKMDESGKPATMKKKKKERDDRPLMVMIDF</sequence>
<feature type="compositionally biased region" description="Basic and acidic residues" evidence="2">
    <location>
        <begin position="201"/>
        <end position="215"/>
    </location>
</feature>
<dbReference type="EMBL" id="JADGJH010000492">
    <property type="protein sequence ID" value="KAJ3127811.1"/>
    <property type="molecule type" value="Genomic_DNA"/>
</dbReference>